<evidence type="ECO:0000256" key="1">
    <source>
        <dbReference type="SAM" id="SignalP"/>
    </source>
</evidence>
<name>A0A346A281_9HYPH</name>
<gene>
    <name evidence="2" type="ORF">DW352_23815</name>
</gene>
<dbReference type="AlphaFoldDB" id="A0A346A281"/>
<accession>A0A346A281</accession>
<reference evidence="2 3" key="1">
    <citation type="submission" date="2018-07" db="EMBL/GenBank/DDBJ databases">
        <authorList>
            <person name="Quirk P.G."/>
            <person name="Krulwich T.A."/>
        </authorList>
    </citation>
    <scope>NUCLEOTIDE SEQUENCE [LARGE SCALE GENOMIC DNA]</scope>
    <source>
        <strain evidence="2 3">CC-BB4</strain>
    </source>
</reference>
<sequence>MPALSALRPALIAGALMLAGTQVAPAADEVPRFNIGPSCKAAATAAVTASRDEKACTADENTALDKLKQDWSHYNVNQRGHCVRLSSLGGSPSYVELLTCLELAKAAAELPDESLNRGGMIER</sequence>
<feature type="chain" id="PRO_5016807823" evidence="1">
    <location>
        <begin position="27"/>
        <end position="123"/>
    </location>
</feature>
<protein>
    <submittedName>
        <fullName evidence="2">Uncharacterized protein</fullName>
    </submittedName>
</protein>
<keyword evidence="3" id="KW-1185">Reference proteome</keyword>
<feature type="signal peptide" evidence="1">
    <location>
        <begin position="1"/>
        <end position="26"/>
    </location>
</feature>
<evidence type="ECO:0000313" key="2">
    <source>
        <dbReference type="EMBL" id="AXK83278.1"/>
    </source>
</evidence>
<dbReference type="EMBL" id="CP031417">
    <property type="protein sequence ID" value="AXK83278.1"/>
    <property type="molecule type" value="Genomic_DNA"/>
</dbReference>
<dbReference type="KEGG" id="ptaw:DW352_23815"/>
<proteinExistence type="predicted"/>
<dbReference type="Proteomes" id="UP000254889">
    <property type="component" value="Chromosome"/>
</dbReference>
<dbReference type="OrthoDB" id="7960860at2"/>
<organism evidence="2 3">
    <name type="scientific">Pseudolabrys taiwanensis</name>
    <dbReference type="NCBI Taxonomy" id="331696"/>
    <lineage>
        <taxon>Bacteria</taxon>
        <taxon>Pseudomonadati</taxon>
        <taxon>Pseudomonadota</taxon>
        <taxon>Alphaproteobacteria</taxon>
        <taxon>Hyphomicrobiales</taxon>
        <taxon>Xanthobacteraceae</taxon>
        <taxon>Pseudolabrys</taxon>
    </lineage>
</organism>
<dbReference type="RefSeq" id="WP_115693657.1">
    <property type="nucleotide sequence ID" value="NZ_CP031417.1"/>
</dbReference>
<evidence type="ECO:0000313" key="3">
    <source>
        <dbReference type="Proteomes" id="UP000254889"/>
    </source>
</evidence>
<keyword evidence="1" id="KW-0732">Signal</keyword>